<name>A0A840YDY9_9PROT</name>
<dbReference type="RefSeq" id="WP_246417708.1">
    <property type="nucleotide sequence ID" value="NZ_JACIJD010000001.1"/>
</dbReference>
<dbReference type="PANTHER" id="PTHR42928:SF5">
    <property type="entry name" value="BLR1237 PROTEIN"/>
    <property type="match status" value="1"/>
</dbReference>
<accession>A0A840YDY9</accession>
<sequence>MITRRTLGAAALGLPMLHLAAPRAAVAQGASVGAGAGAYPERPVTLVVPWAAGGSTDAVARILAARLSQDTARSFVVDNRAGANGTIGFASVARARPDGYTLLVGTISTYAMAPHLYQLAYDNDAAFTGIGLIAAQPMILVVPKNSPARTLAEFIALAKRPGSNMTYANSGTGSSTHLATELFLQAAGLQLNDVGYRAGAQAVQGTLQGEVSMVIQAASGLLPLIGSGELRPLAISSRERSPVAPEIPTFREQGFPDYEAVEHIALLAPAGTPAPIVSRINELARAAMTAPETRERLAALAVAPETQRPEEWAAYNAAENRKWREVIRSRDIKVQ</sequence>
<evidence type="ECO:0000313" key="3">
    <source>
        <dbReference type="EMBL" id="MBB5692113.1"/>
    </source>
</evidence>
<evidence type="ECO:0000256" key="1">
    <source>
        <dbReference type="ARBA" id="ARBA00006987"/>
    </source>
</evidence>
<keyword evidence="4" id="KW-1185">Reference proteome</keyword>
<evidence type="ECO:0000256" key="2">
    <source>
        <dbReference type="SAM" id="SignalP"/>
    </source>
</evidence>
<dbReference type="Proteomes" id="UP000580654">
    <property type="component" value="Unassembled WGS sequence"/>
</dbReference>
<organism evidence="3 4">
    <name type="scientific">Muricoccus pecuniae</name>
    <dbReference type="NCBI Taxonomy" id="693023"/>
    <lineage>
        <taxon>Bacteria</taxon>
        <taxon>Pseudomonadati</taxon>
        <taxon>Pseudomonadota</taxon>
        <taxon>Alphaproteobacteria</taxon>
        <taxon>Acetobacterales</taxon>
        <taxon>Roseomonadaceae</taxon>
        <taxon>Muricoccus</taxon>
    </lineage>
</organism>
<comment type="caution">
    <text evidence="3">The sequence shown here is derived from an EMBL/GenBank/DDBJ whole genome shotgun (WGS) entry which is preliminary data.</text>
</comment>
<feature type="signal peptide" evidence="2">
    <location>
        <begin position="1"/>
        <end position="20"/>
    </location>
</feature>
<keyword evidence="2" id="KW-0732">Signal</keyword>
<evidence type="ECO:0000313" key="4">
    <source>
        <dbReference type="Proteomes" id="UP000580654"/>
    </source>
</evidence>
<dbReference type="SUPFAM" id="SSF53850">
    <property type="entry name" value="Periplasmic binding protein-like II"/>
    <property type="match status" value="1"/>
</dbReference>
<protein>
    <submittedName>
        <fullName evidence="3">Tripartite-type tricarboxylate transporter receptor subunit TctC</fullName>
    </submittedName>
</protein>
<dbReference type="Gene3D" id="3.40.190.10">
    <property type="entry name" value="Periplasmic binding protein-like II"/>
    <property type="match status" value="1"/>
</dbReference>
<dbReference type="Gene3D" id="3.40.190.150">
    <property type="entry name" value="Bordetella uptake gene, domain 1"/>
    <property type="match status" value="1"/>
</dbReference>
<gene>
    <name evidence="3" type="ORF">FHS87_000124</name>
</gene>
<dbReference type="PIRSF" id="PIRSF017082">
    <property type="entry name" value="YflP"/>
    <property type="match status" value="1"/>
</dbReference>
<feature type="chain" id="PRO_5032728292" evidence="2">
    <location>
        <begin position="21"/>
        <end position="335"/>
    </location>
</feature>
<keyword evidence="3" id="KW-0675">Receptor</keyword>
<comment type="similarity">
    <text evidence="1">Belongs to the UPF0065 (bug) family.</text>
</comment>
<proteinExistence type="inferred from homology"/>
<dbReference type="CDD" id="cd07012">
    <property type="entry name" value="PBP2_Bug_TTT"/>
    <property type="match status" value="1"/>
</dbReference>
<reference evidence="3 4" key="1">
    <citation type="submission" date="2020-08" db="EMBL/GenBank/DDBJ databases">
        <title>Genomic Encyclopedia of Type Strains, Phase IV (KMG-IV): sequencing the most valuable type-strain genomes for metagenomic binning, comparative biology and taxonomic classification.</title>
        <authorList>
            <person name="Goeker M."/>
        </authorList>
    </citation>
    <scope>NUCLEOTIDE SEQUENCE [LARGE SCALE GENOMIC DNA]</scope>
    <source>
        <strain evidence="3 4">DSM 25622</strain>
    </source>
</reference>
<dbReference type="InterPro" id="IPR042100">
    <property type="entry name" value="Bug_dom1"/>
</dbReference>
<dbReference type="EMBL" id="JACIJD010000001">
    <property type="protein sequence ID" value="MBB5692113.1"/>
    <property type="molecule type" value="Genomic_DNA"/>
</dbReference>
<dbReference type="PANTHER" id="PTHR42928">
    <property type="entry name" value="TRICARBOXYLATE-BINDING PROTEIN"/>
    <property type="match status" value="1"/>
</dbReference>
<dbReference type="Pfam" id="PF03401">
    <property type="entry name" value="TctC"/>
    <property type="match status" value="1"/>
</dbReference>
<dbReference type="AlphaFoldDB" id="A0A840YDY9"/>
<dbReference type="InterPro" id="IPR005064">
    <property type="entry name" value="BUG"/>
</dbReference>